<gene>
    <name evidence="3" type="ORF">FSB_LOCUS44124</name>
</gene>
<dbReference type="InterPro" id="IPR044741">
    <property type="entry name" value="NsLTP-like"/>
</dbReference>
<sequence length="105" mass="11160">MDKASGKVSVQYVLVIMLIALVSYRAKAAAICNIDSTKLTQCLPAVNGQSPPPPTKQCCTVVRHANLPCLCNYKSLLPAFGINPTHALALPKKCGLKTPPQCRVG</sequence>
<evidence type="ECO:0000313" key="3">
    <source>
        <dbReference type="EMBL" id="SPD16242.1"/>
    </source>
</evidence>
<feature type="signal peptide" evidence="1">
    <location>
        <begin position="1"/>
        <end position="28"/>
    </location>
</feature>
<evidence type="ECO:0000256" key="1">
    <source>
        <dbReference type="SAM" id="SignalP"/>
    </source>
</evidence>
<dbReference type="GO" id="GO:0009627">
    <property type="term" value="P:systemic acquired resistance"/>
    <property type="evidence" value="ECO:0007669"/>
    <property type="project" value="InterPro"/>
</dbReference>
<evidence type="ECO:0000259" key="2">
    <source>
        <dbReference type="SMART" id="SM00499"/>
    </source>
</evidence>
<dbReference type="AlphaFoldDB" id="A0A2N9HV98"/>
<protein>
    <recommendedName>
        <fullName evidence="2">Bifunctional inhibitor/plant lipid transfer protein/seed storage helical domain-containing protein</fullName>
    </recommendedName>
</protein>
<dbReference type="PANTHER" id="PTHR33122">
    <property type="entry name" value="LIPID BINDING PROTEIN-RELATED"/>
    <property type="match status" value="1"/>
</dbReference>
<proteinExistence type="predicted"/>
<keyword evidence="1" id="KW-0732">Signal</keyword>
<dbReference type="PANTHER" id="PTHR33122:SF43">
    <property type="entry name" value="BIFUNCTIONAL INHIBITOR_PLANT LIPID TRANSFER PROTEIN_SEED STORAGE HELICAL DOMAIN-CONTAINING PROTEIN"/>
    <property type="match status" value="1"/>
</dbReference>
<dbReference type="Pfam" id="PF14368">
    <property type="entry name" value="LTP_2"/>
    <property type="match status" value="1"/>
</dbReference>
<reference evidence="3" key="1">
    <citation type="submission" date="2018-02" db="EMBL/GenBank/DDBJ databases">
        <authorList>
            <person name="Cohen D.B."/>
            <person name="Kent A.D."/>
        </authorList>
    </citation>
    <scope>NUCLEOTIDE SEQUENCE</scope>
</reference>
<dbReference type="EMBL" id="OIVN01004239">
    <property type="protein sequence ID" value="SPD16242.1"/>
    <property type="molecule type" value="Genomic_DNA"/>
</dbReference>
<dbReference type="InterPro" id="IPR039265">
    <property type="entry name" value="DIR1-like"/>
</dbReference>
<dbReference type="SUPFAM" id="SSF47699">
    <property type="entry name" value="Bifunctional inhibitor/lipid-transfer protein/seed storage 2S albumin"/>
    <property type="match status" value="1"/>
</dbReference>
<dbReference type="Gene3D" id="1.10.110.10">
    <property type="entry name" value="Plant lipid-transfer and hydrophobic proteins"/>
    <property type="match status" value="1"/>
</dbReference>
<dbReference type="InterPro" id="IPR016140">
    <property type="entry name" value="Bifunc_inhib/LTP/seed_store"/>
</dbReference>
<feature type="domain" description="Bifunctional inhibitor/plant lipid transfer protein/seed storage helical" evidence="2">
    <location>
        <begin position="32"/>
        <end position="102"/>
    </location>
</feature>
<dbReference type="InterPro" id="IPR036312">
    <property type="entry name" value="Bifun_inhib/LTP/seed_sf"/>
</dbReference>
<feature type="chain" id="PRO_5014983782" description="Bifunctional inhibitor/plant lipid transfer protein/seed storage helical domain-containing protein" evidence="1">
    <location>
        <begin position="29"/>
        <end position="105"/>
    </location>
</feature>
<dbReference type="SMART" id="SM00499">
    <property type="entry name" value="AAI"/>
    <property type="match status" value="1"/>
</dbReference>
<accession>A0A2N9HV98</accession>
<name>A0A2N9HV98_FAGSY</name>
<dbReference type="GO" id="GO:0005504">
    <property type="term" value="F:fatty acid binding"/>
    <property type="evidence" value="ECO:0007669"/>
    <property type="project" value="InterPro"/>
</dbReference>
<dbReference type="CDD" id="cd04660">
    <property type="entry name" value="nsLTP_like"/>
    <property type="match status" value="1"/>
</dbReference>
<organism evidence="3">
    <name type="scientific">Fagus sylvatica</name>
    <name type="common">Beechnut</name>
    <dbReference type="NCBI Taxonomy" id="28930"/>
    <lineage>
        <taxon>Eukaryota</taxon>
        <taxon>Viridiplantae</taxon>
        <taxon>Streptophyta</taxon>
        <taxon>Embryophyta</taxon>
        <taxon>Tracheophyta</taxon>
        <taxon>Spermatophyta</taxon>
        <taxon>Magnoliopsida</taxon>
        <taxon>eudicotyledons</taxon>
        <taxon>Gunneridae</taxon>
        <taxon>Pentapetalae</taxon>
        <taxon>rosids</taxon>
        <taxon>fabids</taxon>
        <taxon>Fagales</taxon>
        <taxon>Fagaceae</taxon>
        <taxon>Fagus</taxon>
    </lineage>
</organism>